<protein>
    <recommendedName>
        <fullName evidence="4">Transmembrane protein</fullName>
    </recommendedName>
</protein>
<evidence type="ECO:0008006" key="4">
    <source>
        <dbReference type="Google" id="ProtNLM"/>
    </source>
</evidence>
<dbReference type="PANTHER" id="PTHR37172">
    <property type="entry name" value="TRANSMEMBRANE PROTEIN"/>
    <property type="match status" value="1"/>
</dbReference>
<comment type="caution">
    <text evidence="2">The sequence shown here is derived from an EMBL/GenBank/DDBJ whole genome shotgun (WGS) entry which is preliminary data.</text>
</comment>
<proteinExistence type="predicted"/>
<dbReference type="EMBL" id="WHWC01000002">
    <property type="protein sequence ID" value="KAG8389565.1"/>
    <property type="molecule type" value="Genomic_DNA"/>
</dbReference>
<feature type="transmembrane region" description="Helical" evidence="1">
    <location>
        <begin position="88"/>
        <end position="109"/>
    </location>
</feature>
<keyword evidence="3" id="KW-1185">Reference proteome</keyword>
<evidence type="ECO:0000256" key="1">
    <source>
        <dbReference type="SAM" id="Phobius"/>
    </source>
</evidence>
<keyword evidence="1" id="KW-1133">Transmembrane helix</keyword>
<keyword evidence="1" id="KW-0812">Transmembrane</keyword>
<dbReference type="PANTHER" id="PTHR37172:SF3">
    <property type="entry name" value="TRANSMEMBRANE PROTEIN"/>
    <property type="match status" value="1"/>
</dbReference>
<evidence type="ECO:0000313" key="3">
    <source>
        <dbReference type="Proteomes" id="UP000826271"/>
    </source>
</evidence>
<reference evidence="2" key="1">
    <citation type="submission" date="2019-10" db="EMBL/GenBank/DDBJ databases">
        <authorList>
            <person name="Zhang R."/>
            <person name="Pan Y."/>
            <person name="Wang J."/>
            <person name="Ma R."/>
            <person name="Yu S."/>
        </authorList>
    </citation>
    <scope>NUCLEOTIDE SEQUENCE</scope>
    <source>
        <strain evidence="2">LA-IB0</strain>
        <tissue evidence="2">Leaf</tissue>
    </source>
</reference>
<evidence type="ECO:0000313" key="2">
    <source>
        <dbReference type="EMBL" id="KAG8389565.1"/>
    </source>
</evidence>
<dbReference type="Proteomes" id="UP000826271">
    <property type="component" value="Unassembled WGS sequence"/>
</dbReference>
<organism evidence="2 3">
    <name type="scientific">Buddleja alternifolia</name>
    <dbReference type="NCBI Taxonomy" id="168488"/>
    <lineage>
        <taxon>Eukaryota</taxon>
        <taxon>Viridiplantae</taxon>
        <taxon>Streptophyta</taxon>
        <taxon>Embryophyta</taxon>
        <taxon>Tracheophyta</taxon>
        <taxon>Spermatophyta</taxon>
        <taxon>Magnoliopsida</taxon>
        <taxon>eudicotyledons</taxon>
        <taxon>Gunneridae</taxon>
        <taxon>Pentapetalae</taxon>
        <taxon>asterids</taxon>
        <taxon>lamiids</taxon>
        <taxon>Lamiales</taxon>
        <taxon>Scrophulariaceae</taxon>
        <taxon>Buddlejeae</taxon>
        <taxon>Buddleja</taxon>
    </lineage>
</organism>
<name>A0AAV6YDZ0_9LAMI</name>
<feature type="transmembrane region" description="Helical" evidence="1">
    <location>
        <begin position="35"/>
        <end position="53"/>
    </location>
</feature>
<accession>A0AAV6YDZ0</accession>
<sequence>MDLVNSSGSDQTSCPTNGNKNGIINCAAVMEPFKVLATTLLSLLLPLSFLLLARLATAHYLLSVADNLTPPPTSFLCSLFLYTKNPTILHFLVSLISISTFANLLAINITLPDPLTRRRLYAAWIFLAVVQVCVGLGIEGSIAAGIDGSGFGQERNLFCRVMFFFGLHETTLFWWRTVVKPVVDDTIFGVSRAEGWVEKAAMGVLYGGLWWGRLREEVEALVVVPELKRELMMGIGVADFVGWWLYYLTVTIGTMRVIKGLICTVAILTRRIVERESRANDEKV</sequence>
<keyword evidence="1" id="KW-0472">Membrane</keyword>
<feature type="transmembrane region" description="Helical" evidence="1">
    <location>
        <begin position="121"/>
        <end position="145"/>
    </location>
</feature>
<gene>
    <name evidence="2" type="ORF">BUALT_Bualt02G0242400</name>
</gene>
<dbReference type="AlphaFoldDB" id="A0AAV6YDZ0"/>
<feature type="transmembrane region" description="Helical" evidence="1">
    <location>
        <begin position="244"/>
        <end position="268"/>
    </location>
</feature>